<keyword evidence="9" id="KW-0496">Mitochondrion</keyword>
<evidence type="ECO:0000256" key="6">
    <source>
        <dbReference type="ARBA" id="ARBA00022927"/>
    </source>
</evidence>
<name>A0ABQ8FA91_9FUNG</name>
<evidence type="ECO:0000256" key="4">
    <source>
        <dbReference type="ARBA" id="ARBA00022692"/>
    </source>
</evidence>
<evidence type="ECO:0008006" key="14">
    <source>
        <dbReference type="Google" id="ProtNLM"/>
    </source>
</evidence>
<feature type="region of interest" description="Disordered" evidence="11">
    <location>
        <begin position="144"/>
        <end position="226"/>
    </location>
</feature>
<proteinExistence type="inferred from homology"/>
<feature type="compositionally biased region" description="Low complexity" evidence="11">
    <location>
        <begin position="167"/>
        <end position="189"/>
    </location>
</feature>
<keyword evidence="4" id="KW-0812">Transmembrane</keyword>
<dbReference type="Proteomes" id="UP001648503">
    <property type="component" value="Unassembled WGS sequence"/>
</dbReference>
<keyword evidence="3" id="KW-0813">Transport</keyword>
<evidence type="ECO:0000256" key="9">
    <source>
        <dbReference type="ARBA" id="ARBA00023128"/>
    </source>
</evidence>
<dbReference type="PANTHER" id="PTHR10485">
    <property type="entry name" value="MITOCHONDRIAL IMPORT INNER MEMBRANE TRANSLOCASE SUBUNIT TIM-17"/>
    <property type="match status" value="1"/>
</dbReference>
<sequence>MRGSDTNHSSDHTRDPCPYNIVSDVGIGFSIGVIGGTFWHGFKGYRNSPQGERWLGAISSIKARAPIAGGNFAVWSGLFNTFDCILADVRAKEDGWNPIMAGAATGAVLAVRSGPRGMALSATVGAVILAVMEGANVMISKMSSGSFDPQPLPPPPNMDALQKKALTSADSDTPGSSSDGSDGLTFSSTQPSAAHEPTSQPQQSSPPQPQQSTPQTGLFKGRFGIA</sequence>
<keyword evidence="7" id="KW-1133">Transmembrane helix</keyword>
<dbReference type="EMBL" id="JAFCIX010000357">
    <property type="protein sequence ID" value="KAH6593322.1"/>
    <property type="molecule type" value="Genomic_DNA"/>
</dbReference>
<comment type="similarity">
    <text evidence="2">Belongs to the Tim17/Tim22/Tim23 family.</text>
</comment>
<comment type="caution">
    <text evidence="12">The sequence shown here is derived from an EMBL/GenBank/DDBJ whole genome shotgun (WGS) entry which is preliminary data.</text>
</comment>
<evidence type="ECO:0000256" key="8">
    <source>
        <dbReference type="ARBA" id="ARBA00023010"/>
    </source>
</evidence>
<evidence type="ECO:0000256" key="5">
    <source>
        <dbReference type="ARBA" id="ARBA00022792"/>
    </source>
</evidence>
<gene>
    <name evidence="12" type="ORF">BASA50_007530</name>
</gene>
<evidence type="ECO:0000256" key="7">
    <source>
        <dbReference type="ARBA" id="ARBA00022989"/>
    </source>
</evidence>
<evidence type="ECO:0000256" key="11">
    <source>
        <dbReference type="SAM" id="MobiDB-lite"/>
    </source>
</evidence>
<keyword evidence="5" id="KW-0999">Mitochondrion inner membrane</keyword>
<evidence type="ECO:0000256" key="2">
    <source>
        <dbReference type="ARBA" id="ARBA00008444"/>
    </source>
</evidence>
<dbReference type="PANTHER" id="PTHR10485:SF0">
    <property type="entry name" value="AT05822P-RELATED"/>
    <property type="match status" value="1"/>
</dbReference>
<keyword evidence="8" id="KW-0811">Translocation</keyword>
<organism evidence="12 13">
    <name type="scientific">Batrachochytrium salamandrivorans</name>
    <dbReference type="NCBI Taxonomy" id="1357716"/>
    <lineage>
        <taxon>Eukaryota</taxon>
        <taxon>Fungi</taxon>
        <taxon>Fungi incertae sedis</taxon>
        <taxon>Chytridiomycota</taxon>
        <taxon>Chytridiomycota incertae sedis</taxon>
        <taxon>Chytridiomycetes</taxon>
        <taxon>Rhizophydiales</taxon>
        <taxon>Rhizophydiales incertae sedis</taxon>
        <taxon>Batrachochytrium</taxon>
    </lineage>
</organism>
<evidence type="ECO:0000313" key="12">
    <source>
        <dbReference type="EMBL" id="KAH6593322.1"/>
    </source>
</evidence>
<evidence type="ECO:0000313" key="13">
    <source>
        <dbReference type="Proteomes" id="UP001648503"/>
    </source>
</evidence>
<accession>A0ABQ8FA91</accession>
<keyword evidence="6" id="KW-0653">Protein transport</keyword>
<keyword evidence="10" id="KW-0472">Membrane</keyword>
<keyword evidence="13" id="KW-1185">Reference proteome</keyword>
<evidence type="ECO:0000256" key="3">
    <source>
        <dbReference type="ARBA" id="ARBA00022448"/>
    </source>
</evidence>
<evidence type="ECO:0000256" key="1">
    <source>
        <dbReference type="ARBA" id="ARBA00004448"/>
    </source>
</evidence>
<dbReference type="Pfam" id="PF02466">
    <property type="entry name" value="Tim17"/>
    <property type="match status" value="1"/>
</dbReference>
<comment type="subcellular location">
    <subcellularLocation>
        <location evidence="1">Mitochondrion inner membrane</location>
        <topology evidence="1">Multi-pass membrane protein</topology>
    </subcellularLocation>
</comment>
<evidence type="ECO:0000256" key="10">
    <source>
        <dbReference type="ARBA" id="ARBA00023136"/>
    </source>
</evidence>
<reference evidence="12 13" key="1">
    <citation type="submission" date="2021-02" db="EMBL/GenBank/DDBJ databases">
        <title>Variation within the Batrachochytrium salamandrivorans European outbreak.</title>
        <authorList>
            <person name="Kelly M."/>
            <person name="Pasmans F."/>
            <person name="Shea T.P."/>
            <person name="Munoz J.F."/>
            <person name="Carranza S."/>
            <person name="Cuomo C.A."/>
            <person name="Martel A."/>
        </authorList>
    </citation>
    <scope>NUCLEOTIDE SEQUENCE [LARGE SCALE GENOMIC DNA]</scope>
    <source>
        <strain evidence="12 13">AMFP18/2</strain>
    </source>
</reference>
<protein>
    <recommendedName>
        <fullName evidence="14">Mitochondrial import inner membrane translocase subunit TIM17</fullName>
    </recommendedName>
</protein>